<dbReference type="InterPro" id="IPR006785">
    <property type="entry name" value="Pex14_N"/>
</dbReference>
<dbReference type="InterPro" id="IPR055260">
    <property type="entry name" value="Ndc80_CH"/>
</dbReference>
<dbReference type="GO" id="GO:0051301">
    <property type="term" value="P:cell division"/>
    <property type="evidence" value="ECO:0007669"/>
    <property type="project" value="UniProtKB-KW"/>
</dbReference>
<feature type="region of interest" description="Disordered" evidence="13">
    <location>
        <begin position="451"/>
        <end position="498"/>
    </location>
</feature>
<dbReference type="EMBL" id="VIBQ01000010">
    <property type="protein sequence ID" value="KAB8338725.1"/>
    <property type="molecule type" value="Genomic_DNA"/>
</dbReference>
<evidence type="ECO:0000256" key="12">
    <source>
        <dbReference type="SAM" id="Coils"/>
    </source>
</evidence>
<feature type="compositionally biased region" description="Polar residues" evidence="13">
    <location>
        <begin position="455"/>
        <end position="465"/>
    </location>
</feature>
<keyword evidence="9" id="KW-0539">Nucleus</keyword>
<dbReference type="GO" id="GO:0051315">
    <property type="term" value="P:attachment of mitotic spindle microtubules to kinetochore"/>
    <property type="evidence" value="ECO:0007669"/>
    <property type="project" value="InterPro"/>
</dbReference>
<dbReference type="InterPro" id="IPR038273">
    <property type="entry name" value="Ndc80_sf"/>
</dbReference>
<reference evidence="16 17" key="1">
    <citation type="submission" date="2019-06" db="EMBL/GenBank/DDBJ databases">
        <title>A chromosomal-level reference genome of Carpinus fangiana (Coryloideae, Betulaceae).</title>
        <authorList>
            <person name="Yang X."/>
            <person name="Wang Z."/>
            <person name="Zhang L."/>
            <person name="Hao G."/>
            <person name="Liu J."/>
            <person name="Yang Y."/>
        </authorList>
    </citation>
    <scope>NUCLEOTIDE SEQUENCE [LARGE SCALE GENOMIC DNA]</scope>
    <source>
        <strain evidence="16">Cfa_2016G</strain>
        <tissue evidence="16">Leaf</tissue>
    </source>
</reference>
<dbReference type="InterPro" id="IPR005550">
    <property type="entry name" value="Kinetochore_Ndc80"/>
</dbReference>
<comment type="subcellular location">
    <subcellularLocation>
        <location evidence="2">Chromosome</location>
        <location evidence="2">Centromere</location>
        <location evidence="2">Kinetochore</location>
    </subcellularLocation>
    <subcellularLocation>
        <location evidence="1">Nucleus</location>
    </subcellularLocation>
</comment>
<dbReference type="GO" id="GO:0005634">
    <property type="term" value="C:nucleus"/>
    <property type="evidence" value="ECO:0007669"/>
    <property type="project" value="UniProtKB-SubCell"/>
</dbReference>
<feature type="coiled-coil region" evidence="12">
    <location>
        <begin position="1006"/>
        <end position="1115"/>
    </location>
</feature>
<feature type="region of interest" description="Disordered" evidence="13">
    <location>
        <begin position="1176"/>
        <end position="1231"/>
    </location>
</feature>
<gene>
    <name evidence="16" type="ORF">FH972_021670</name>
</gene>
<feature type="compositionally biased region" description="Polar residues" evidence="13">
    <location>
        <begin position="538"/>
        <end position="554"/>
    </location>
</feature>
<keyword evidence="17" id="KW-1185">Reference proteome</keyword>
<evidence type="ECO:0000256" key="2">
    <source>
        <dbReference type="ARBA" id="ARBA00004629"/>
    </source>
</evidence>
<keyword evidence="7" id="KW-0995">Kinetochore</keyword>
<dbReference type="AlphaFoldDB" id="A0A5N6KQ12"/>
<evidence type="ECO:0000256" key="1">
    <source>
        <dbReference type="ARBA" id="ARBA00004123"/>
    </source>
</evidence>
<dbReference type="GO" id="GO:0031262">
    <property type="term" value="C:Ndc80 complex"/>
    <property type="evidence" value="ECO:0007669"/>
    <property type="project" value="InterPro"/>
</dbReference>
<evidence type="ECO:0000256" key="9">
    <source>
        <dbReference type="ARBA" id="ARBA00023242"/>
    </source>
</evidence>
<feature type="domain" description="Kinetochore protein Ndc80 CH" evidence="14">
    <location>
        <begin position="544"/>
        <end position="698"/>
    </location>
</feature>
<evidence type="ECO:0000256" key="5">
    <source>
        <dbReference type="ARBA" id="ARBA00022618"/>
    </source>
</evidence>
<feature type="domain" description="Peroxisome membrane anchor protein Pex14p N-terminal" evidence="15">
    <location>
        <begin position="4"/>
        <end position="48"/>
    </location>
</feature>
<dbReference type="InterPro" id="IPR036388">
    <property type="entry name" value="WH-like_DNA-bd_sf"/>
</dbReference>
<name>A0A5N6KQ12_9ROSI</name>
<keyword evidence="5" id="KW-0132">Cell division</keyword>
<dbReference type="PANTHER" id="PTHR10643">
    <property type="entry name" value="KINETOCHORE PROTEIN NDC80"/>
    <property type="match status" value="1"/>
</dbReference>
<comment type="similarity">
    <text evidence="3">Belongs to the NDC80/HEC1 family.</text>
</comment>
<keyword evidence="11" id="KW-0137">Centromere</keyword>
<feature type="coiled-coil region" evidence="12">
    <location>
        <begin position="763"/>
        <end position="790"/>
    </location>
</feature>
<feature type="compositionally biased region" description="Basic and acidic residues" evidence="13">
    <location>
        <begin position="184"/>
        <end position="198"/>
    </location>
</feature>
<evidence type="ECO:0000313" key="16">
    <source>
        <dbReference type="EMBL" id="KAB8338725.1"/>
    </source>
</evidence>
<evidence type="ECO:0000256" key="8">
    <source>
        <dbReference type="ARBA" id="ARBA00023054"/>
    </source>
</evidence>
<keyword evidence="6" id="KW-0498">Mitosis</keyword>
<feature type="compositionally biased region" description="Polar residues" evidence="13">
    <location>
        <begin position="268"/>
        <end position="281"/>
    </location>
</feature>
<evidence type="ECO:0000256" key="3">
    <source>
        <dbReference type="ARBA" id="ARBA00007050"/>
    </source>
</evidence>
<feature type="region of interest" description="Disordered" evidence="13">
    <location>
        <begin position="882"/>
        <end position="904"/>
    </location>
</feature>
<evidence type="ECO:0000256" key="6">
    <source>
        <dbReference type="ARBA" id="ARBA00022776"/>
    </source>
</evidence>
<dbReference type="Pfam" id="PF03801">
    <property type="entry name" value="Ndc80_HEC"/>
    <property type="match status" value="1"/>
</dbReference>
<feature type="region of interest" description="Disordered" evidence="13">
    <location>
        <begin position="179"/>
        <end position="198"/>
    </location>
</feature>
<protein>
    <submittedName>
        <fullName evidence="16">Uncharacterized protein</fullName>
    </submittedName>
</protein>
<dbReference type="Pfam" id="PF04695">
    <property type="entry name" value="Pex14_N"/>
    <property type="match status" value="1"/>
</dbReference>
<feature type="region of interest" description="Disordered" evidence="13">
    <location>
        <begin position="234"/>
        <end position="330"/>
    </location>
</feature>
<evidence type="ECO:0000259" key="14">
    <source>
        <dbReference type="Pfam" id="PF03801"/>
    </source>
</evidence>
<evidence type="ECO:0000256" key="4">
    <source>
        <dbReference type="ARBA" id="ARBA00022454"/>
    </source>
</evidence>
<dbReference type="Proteomes" id="UP000327013">
    <property type="component" value="Unassembled WGS sequence"/>
</dbReference>
<dbReference type="OrthoDB" id="7459479at2759"/>
<dbReference type="FunFam" id="1.10.10.10:FF:000489">
    <property type="entry name" value="Putative peroxisomal membrane anchor protein"/>
    <property type="match status" value="1"/>
</dbReference>
<dbReference type="Gene3D" id="1.10.418.30">
    <property type="entry name" value="Ncd80 complex, Ncd80 subunit"/>
    <property type="match status" value="1"/>
</dbReference>
<evidence type="ECO:0000313" key="17">
    <source>
        <dbReference type="Proteomes" id="UP000327013"/>
    </source>
</evidence>
<dbReference type="SUPFAM" id="SSF46579">
    <property type="entry name" value="Prefoldin"/>
    <property type="match status" value="1"/>
</dbReference>
<keyword evidence="8 12" id="KW-0175">Coiled coil</keyword>
<keyword evidence="10" id="KW-0131">Cell cycle</keyword>
<feature type="compositionally biased region" description="Low complexity" evidence="13">
    <location>
        <begin position="239"/>
        <end position="265"/>
    </location>
</feature>
<sequence>MAIREDLVTSAVTFLQDPSVANAPLEKRVAFLQSKNLTQEEVDASLARAGDAAPAGYAYPQQQQQQVMRQAPPPYGYAPYSGAWQQPAPPEVPKRDWRDYFIMATVMSGLGYGAYFVANPPTPPQLEQDKASIDESFARAFELIEQVSKDTESIKASEEARKERLDAALQEMETAIQELKQASRRRDDDTRRISDEVRGLQGAIPKAMKTSDENTDLRMRELNTELRSLKTLLSNRMNGSGSSSTTTTAAGAAATPAVGAPTRAPQAATPSVNGSGANTPTDGAVPGAASSEKTSSLNRFGSKGGIPAWQMAAAKKSEEKTSATSESGTAVEEELRCGGPWRNQSGLHVVARATLGARQFRARVFMCPALPQNICIHAHSVSTHCLLSGFVLSASPTAHGCTWRRTLASLACAARARYENTTLQGHVARADKFTMQTLGGLSHNASAIPLPSSALKRSNSTSNFPQAPHTGTHGRSVSGSRMSLAPGRPNQPLFQRTSSGSNLAEMGLSTAQRASMMGSTGGRKSYAPVTPGHGASALQMQQSQRRSSVYSGRQSAGMGQMAHQSFFSQAPAPAGVPRDPRPLKDRGYQAQIGQELLDYLTMNNFEMEMKHSLTQNTMRSPTQKDFNYMFQWLYNRVDPGYRFHQKIDAEVPNILKQLRYPFEKSITKSQIAAVGGNNWGTFLGMLHWLMQLARMGEQYDNGAYDDACLEAGLDVSSDRIVFDFLTKSYHSWLAMDDDADDEAANEALKPHVSDMEARFNAANAKYLEQVRMLEAEHKSLQDQIDELNKTGPRIAKLEEQIKILEEDKGKFESWNSNMEAKVEKYEHRAKLLEDEIVKTEDELNAAEGEKAELQAAVDRQGMTVQDIDRLNTERERLQRAMETTTQRLEETKKRVSERETDAGQRVDGLERSVQEYNALGFQVGIIPRTAAHAKGQDYELSLHVNAAPDFSSSRSRGTAKEEPERLLADANNGYQAQHLLNLDMKGAVKSSIMSLRKEVAERKNQAAEVDMNNKDLLDKIREAIEDKQQEVDALGHRVRAAEEEFEKTREITNAQKMASDAQIEKLEMELARMRTTLTESVQLMEQREMNTNIEYEQLTIKAAALREELHTEVERMLNDIIKFKGGGPPAKPGQAVGEPRLVAALAASDSRPSAGIASVWHADPLARMTRRFVVSSPPPRWGFMQRDPVDPSPQSQGRPSARSPHVPAISPPPPRRRGSITPPHIPQSRSK</sequence>
<comment type="caution">
    <text evidence="16">The sequence shown here is derived from an EMBL/GenBank/DDBJ whole genome shotgun (WGS) entry which is preliminary data.</text>
</comment>
<dbReference type="PANTHER" id="PTHR10643:SF2">
    <property type="entry name" value="KINETOCHORE PROTEIN NDC80 HOMOLOG"/>
    <property type="match status" value="1"/>
</dbReference>
<feature type="compositionally biased region" description="Basic and acidic residues" evidence="13">
    <location>
        <begin position="887"/>
        <end position="904"/>
    </location>
</feature>
<organism evidence="16 17">
    <name type="scientific">Carpinus fangiana</name>
    <dbReference type="NCBI Taxonomy" id="176857"/>
    <lineage>
        <taxon>Eukaryota</taxon>
        <taxon>Viridiplantae</taxon>
        <taxon>Streptophyta</taxon>
        <taxon>Embryophyta</taxon>
        <taxon>Tracheophyta</taxon>
        <taxon>Spermatophyta</taxon>
        <taxon>Magnoliopsida</taxon>
        <taxon>eudicotyledons</taxon>
        <taxon>Gunneridae</taxon>
        <taxon>Pentapetalae</taxon>
        <taxon>rosids</taxon>
        <taxon>fabids</taxon>
        <taxon>Fagales</taxon>
        <taxon>Betulaceae</taxon>
        <taxon>Carpinus</taxon>
    </lineage>
</organism>
<evidence type="ECO:0000256" key="10">
    <source>
        <dbReference type="ARBA" id="ARBA00023306"/>
    </source>
</evidence>
<feature type="region of interest" description="Disordered" evidence="13">
    <location>
        <begin position="514"/>
        <end position="555"/>
    </location>
</feature>
<keyword evidence="4" id="KW-0158">Chromosome</keyword>
<evidence type="ECO:0000256" key="7">
    <source>
        <dbReference type="ARBA" id="ARBA00022838"/>
    </source>
</evidence>
<accession>A0A5N6KQ12</accession>
<evidence type="ECO:0000259" key="15">
    <source>
        <dbReference type="Pfam" id="PF04695"/>
    </source>
</evidence>
<evidence type="ECO:0000256" key="13">
    <source>
        <dbReference type="SAM" id="MobiDB-lite"/>
    </source>
</evidence>
<dbReference type="FunFam" id="1.10.418.30:FF:000001">
    <property type="entry name" value="Probable kinetochore protein ndc80"/>
    <property type="match status" value="1"/>
</dbReference>
<dbReference type="Gene3D" id="1.10.10.10">
    <property type="entry name" value="Winged helix-like DNA-binding domain superfamily/Winged helix DNA-binding domain"/>
    <property type="match status" value="1"/>
</dbReference>
<proteinExistence type="inferred from homology"/>
<evidence type="ECO:0000256" key="11">
    <source>
        <dbReference type="ARBA" id="ARBA00023328"/>
    </source>
</evidence>